<name>A0A9P8M4U2_9HYPO</name>
<keyword evidence="3" id="KW-1185">Reference proteome</keyword>
<feature type="region of interest" description="Disordered" evidence="1">
    <location>
        <begin position="234"/>
        <end position="256"/>
    </location>
</feature>
<dbReference type="EMBL" id="JACEFI010000025">
    <property type="protein sequence ID" value="KAH0592899.1"/>
    <property type="molecule type" value="Genomic_DNA"/>
</dbReference>
<accession>A0A9P8M4U2</accession>
<proteinExistence type="predicted"/>
<feature type="compositionally biased region" description="Acidic residues" evidence="1">
    <location>
        <begin position="238"/>
        <end position="254"/>
    </location>
</feature>
<evidence type="ECO:0000256" key="1">
    <source>
        <dbReference type="SAM" id="MobiDB-lite"/>
    </source>
</evidence>
<comment type="caution">
    <text evidence="2">The sequence shown here is derived from an EMBL/GenBank/DDBJ whole genome shotgun (WGS) entry which is preliminary data.</text>
</comment>
<evidence type="ECO:0000313" key="2">
    <source>
        <dbReference type="EMBL" id="KAH0592899.1"/>
    </source>
</evidence>
<protein>
    <submittedName>
        <fullName evidence="2">Uncharacterized protein</fullName>
    </submittedName>
</protein>
<reference evidence="2 3" key="1">
    <citation type="submission" date="2020-07" db="EMBL/GenBank/DDBJ databases">
        <title>Metarhizium humberi genome.</title>
        <authorList>
            <person name="Lysoe E."/>
        </authorList>
    </citation>
    <scope>NUCLEOTIDE SEQUENCE [LARGE SCALE GENOMIC DNA]</scope>
    <source>
        <strain evidence="2 3">ESALQ1638</strain>
    </source>
</reference>
<gene>
    <name evidence="2" type="ORF">MHUMG1_09352</name>
</gene>
<dbReference type="Proteomes" id="UP000764110">
    <property type="component" value="Unassembled WGS sequence"/>
</dbReference>
<organism evidence="2 3">
    <name type="scientific">Metarhizium humberi</name>
    <dbReference type="NCBI Taxonomy" id="2596975"/>
    <lineage>
        <taxon>Eukaryota</taxon>
        <taxon>Fungi</taxon>
        <taxon>Dikarya</taxon>
        <taxon>Ascomycota</taxon>
        <taxon>Pezizomycotina</taxon>
        <taxon>Sordariomycetes</taxon>
        <taxon>Hypocreomycetidae</taxon>
        <taxon>Hypocreales</taxon>
        <taxon>Clavicipitaceae</taxon>
        <taxon>Metarhizium</taxon>
    </lineage>
</organism>
<sequence>MPQSARQYYFRAPAFDINPESPTAARLGSIFASLGELTNPLNQHDVIAIPQSSINTSCVPNFQEVVRKGFSVSAGIVGTLSLPLVSSEVLYTFAKDKTTTYTCAAMETYEFEASEQYVTDSITASLRVQDFITACFIGNNKVYMITGLKIAEGFSMSTTDAGSHGSACKVGLDALPMGAPSLIGPRLMLQRRVDRDVSHGPSPSKVIFAYRAIEIAPKRNGKLRYKPRYVPCANREHEDEDEDEDEEAGWELEPVEEKQMLEMYPGALTVLVDLQ</sequence>
<dbReference type="AlphaFoldDB" id="A0A9P8M4U2"/>
<evidence type="ECO:0000313" key="3">
    <source>
        <dbReference type="Proteomes" id="UP000764110"/>
    </source>
</evidence>